<sequence length="185" mass="19808">MDGKVRIGWNGWRAARWGMATALLLTPAVMMQVRDDWHWGPAAFLLAGVMIFGPILAYERTARLWPSLAYRGGVATALVVSFLLVWINLAVGILGEDNPINFSFFLLVMASAVGAFAARLRPDGMARAMFGTAVMQGLLALAIATAPSAANEPRGTAGALVLCGFFAAMWLVAAALFHRASREGR</sequence>
<feature type="transmembrane region" description="Helical" evidence="1">
    <location>
        <begin position="39"/>
        <end position="58"/>
    </location>
</feature>
<gene>
    <name evidence="2" type="ORF">SAMN06295955_102179</name>
</gene>
<feature type="transmembrane region" description="Helical" evidence="1">
    <location>
        <begin position="130"/>
        <end position="150"/>
    </location>
</feature>
<feature type="transmembrane region" description="Helical" evidence="1">
    <location>
        <begin position="14"/>
        <end position="33"/>
    </location>
</feature>
<accession>A0A239FS39</accession>
<dbReference type="RefSeq" id="WP_141133917.1">
    <property type="nucleotide sequence ID" value="NZ_FZPA01000002.1"/>
</dbReference>
<reference evidence="2 3" key="1">
    <citation type="submission" date="2017-06" db="EMBL/GenBank/DDBJ databases">
        <authorList>
            <person name="Kim H.J."/>
            <person name="Triplett B.A."/>
        </authorList>
    </citation>
    <scope>NUCLEOTIDE SEQUENCE [LARGE SCALE GENOMIC DNA]</scope>
    <source>
        <strain evidence="2 3">DS15</strain>
    </source>
</reference>
<proteinExistence type="predicted"/>
<organism evidence="2 3">
    <name type="scientific">Sphingopyxis indica</name>
    <dbReference type="NCBI Taxonomy" id="436663"/>
    <lineage>
        <taxon>Bacteria</taxon>
        <taxon>Pseudomonadati</taxon>
        <taxon>Pseudomonadota</taxon>
        <taxon>Alphaproteobacteria</taxon>
        <taxon>Sphingomonadales</taxon>
        <taxon>Sphingomonadaceae</taxon>
        <taxon>Sphingopyxis</taxon>
    </lineage>
</organism>
<dbReference type="OrthoDB" id="9813621at2"/>
<keyword evidence="1" id="KW-0812">Transmembrane</keyword>
<feature type="transmembrane region" description="Helical" evidence="1">
    <location>
        <begin position="156"/>
        <end position="177"/>
    </location>
</feature>
<evidence type="ECO:0000313" key="3">
    <source>
        <dbReference type="Proteomes" id="UP000198339"/>
    </source>
</evidence>
<evidence type="ECO:0000313" key="2">
    <source>
        <dbReference type="EMBL" id="SNS58664.1"/>
    </source>
</evidence>
<keyword evidence="1" id="KW-1133">Transmembrane helix</keyword>
<dbReference type="AlphaFoldDB" id="A0A239FS39"/>
<protein>
    <submittedName>
        <fullName evidence="2">Uncharacterized protein</fullName>
    </submittedName>
</protein>
<feature type="transmembrane region" description="Helical" evidence="1">
    <location>
        <begin position="100"/>
        <end position="118"/>
    </location>
</feature>
<keyword evidence="3" id="KW-1185">Reference proteome</keyword>
<feature type="transmembrane region" description="Helical" evidence="1">
    <location>
        <begin position="70"/>
        <end position="94"/>
    </location>
</feature>
<dbReference type="EMBL" id="FZPA01000002">
    <property type="protein sequence ID" value="SNS58664.1"/>
    <property type="molecule type" value="Genomic_DNA"/>
</dbReference>
<name>A0A239FS39_9SPHN</name>
<keyword evidence="1" id="KW-0472">Membrane</keyword>
<dbReference type="Proteomes" id="UP000198339">
    <property type="component" value="Unassembled WGS sequence"/>
</dbReference>
<evidence type="ECO:0000256" key="1">
    <source>
        <dbReference type="SAM" id="Phobius"/>
    </source>
</evidence>